<keyword evidence="4" id="KW-1185">Reference proteome</keyword>
<keyword evidence="1" id="KW-0862">Zinc</keyword>
<evidence type="ECO:0000259" key="2">
    <source>
        <dbReference type="PROSITE" id="PS50966"/>
    </source>
</evidence>
<dbReference type="Proteomes" id="UP001630127">
    <property type="component" value="Unassembled WGS sequence"/>
</dbReference>
<dbReference type="AlphaFoldDB" id="A0ABD2ZSU7"/>
<dbReference type="GO" id="GO:0008270">
    <property type="term" value="F:zinc ion binding"/>
    <property type="evidence" value="ECO:0007669"/>
    <property type="project" value="UniProtKB-KW"/>
</dbReference>
<gene>
    <name evidence="3" type="ORF">ACH5RR_018862</name>
</gene>
<evidence type="ECO:0000313" key="4">
    <source>
        <dbReference type="Proteomes" id="UP001630127"/>
    </source>
</evidence>
<evidence type="ECO:0000256" key="1">
    <source>
        <dbReference type="PROSITE-ProRule" id="PRU00325"/>
    </source>
</evidence>
<protein>
    <recommendedName>
        <fullName evidence="2">SWIM-type domain-containing protein</fullName>
    </recommendedName>
</protein>
<dbReference type="EMBL" id="JBJUIK010000008">
    <property type="protein sequence ID" value="KAL3520713.1"/>
    <property type="molecule type" value="Genomic_DNA"/>
</dbReference>
<dbReference type="Pfam" id="PF10551">
    <property type="entry name" value="MULE"/>
    <property type="match status" value="1"/>
</dbReference>
<dbReference type="Pfam" id="PF03101">
    <property type="entry name" value="FAR1"/>
    <property type="match status" value="1"/>
</dbReference>
<dbReference type="PANTHER" id="PTHR47718:SF17">
    <property type="entry name" value="PROTEIN FAR1-RELATED SEQUENCE 5-LIKE"/>
    <property type="match status" value="1"/>
</dbReference>
<dbReference type="InterPro" id="IPR004330">
    <property type="entry name" value="FAR1_DNA_bnd_dom"/>
</dbReference>
<keyword evidence="1" id="KW-0863">Zinc-finger</keyword>
<evidence type="ECO:0000313" key="3">
    <source>
        <dbReference type="EMBL" id="KAL3520713.1"/>
    </source>
</evidence>
<dbReference type="InterPro" id="IPR007527">
    <property type="entry name" value="Znf_SWIM"/>
</dbReference>
<feature type="domain" description="SWIM-type" evidence="2">
    <location>
        <begin position="534"/>
        <end position="570"/>
    </location>
</feature>
<dbReference type="PANTHER" id="PTHR47718">
    <property type="entry name" value="OS01G0519700 PROTEIN"/>
    <property type="match status" value="1"/>
</dbReference>
<dbReference type="InterPro" id="IPR018289">
    <property type="entry name" value="MULE_transposase_dom"/>
</dbReference>
<proteinExistence type="predicted"/>
<organism evidence="3 4">
    <name type="scientific">Cinchona calisaya</name>
    <dbReference type="NCBI Taxonomy" id="153742"/>
    <lineage>
        <taxon>Eukaryota</taxon>
        <taxon>Viridiplantae</taxon>
        <taxon>Streptophyta</taxon>
        <taxon>Embryophyta</taxon>
        <taxon>Tracheophyta</taxon>
        <taxon>Spermatophyta</taxon>
        <taxon>Magnoliopsida</taxon>
        <taxon>eudicotyledons</taxon>
        <taxon>Gunneridae</taxon>
        <taxon>Pentapetalae</taxon>
        <taxon>asterids</taxon>
        <taxon>lamiids</taxon>
        <taxon>Gentianales</taxon>
        <taxon>Rubiaceae</taxon>
        <taxon>Cinchonoideae</taxon>
        <taxon>Cinchoneae</taxon>
        <taxon>Cinchona</taxon>
    </lineage>
</organism>
<reference evidence="3 4" key="1">
    <citation type="submission" date="2024-11" db="EMBL/GenBank/DDBJ databases">
        <title>A near-complete genome assembly of Cinchona calisaya.</title>
        <authorList>
            <person name="Lian D.C."/>
            <person name="Zhao X.W."/>
            <person name="Wei L."/>
        </authorList>
    </citation>
    <scope>NUCLEOTIDE SEQUENCE [LARGE SCALE GENOMIC DNA]</scope>
    <source>
        <tissue evidence="3">Nenye</tissue>
    </source>
</reference>
<keyword evidence="1" id="KW-0479">Metal-binding</keyword>
<name>A0ABD2ZSU7_9GENT</name>
<accession>A0ABD2ZSU7</accession>
<dbReference type="PROSITE" id="PS50966">
    <property type="entry name" value="ZF_SWIM"/>
    <property type="match status" value="1"/>
</dbReference>
<comment type="caution">
    <text evidence="3">The sequence shown here is derived from an EMBL/GenBank/DDBJ whole genome shotgun (WGS) entry which is preliminary data.</text>
</comment>
<sequence>MEYEKPTIKSADHVIKEPISHLMHHVTSNFEFKIGMIFVSEEDAYNTYNTYAIMKGFGVRRGTKRYLRNGDMNRCVFHCSNEGYSSTRPLNEERKRERLAYRCGCLARIRFKIENGIWEIIEFNDLHNHPFVQENQRHFISSARHIPEVNKSISSSLVDVGVKPKMTFRYLSGEAGGIANLGYTETDFNNYMQKSRQTMLSAGDAQTLIDHFKNLQNEDTRFFYTFQLDNDGRMCNFLWRGGVSKLHFDCFGDVIIFDTTYRTNRYNMICAPFVGVNNHLKNIFFGCAFMTDESTSSFVWVFKSFLDSMGGKAPKTIFTDQAYAIGLAIEMVFPSTVHRLCGWHIEKNAKENTPHLFKQVGFKEKYFNKLLWDCVSEIEFELTWKNMVDEWECGENTWLQRLYNLREKWCPAFSRCTFSADIKSTQRSESTNRIFNEMGCKMMSLTEFVNHYESKLVEMRNGETEDDYKNRGKPKILISDCGILNHAATIYTNTIFFRFQEEMLNSISEEVVNFSIEGASRVYTLQRSEDKRTHIVQFDSSNHQTVCSCHKFETLGWLCCHILRVFNTDLRFHSIPMEFVLSRWTKTAKYGLGFDDYFQQKKNTLSSSATTRLNRLTKKSFAVMSMGAADDVTENIVNRHLDLARAEIISYQGNSSVTVDAITCTQEDIQVGALVNEKGILDPIKRRKKGDTNSRLKSSLEKMKKRKRKYHMTLPQLPVQASKPPFVGGAENFDPNWMSGITSNLSLCQYMLPFNKQAGGCVLANKY</sequence>
<dbReference type="Pfam" id="PF04434">
    <property type="entry name" value="SWIM"/>
    <property type="match status" value="1"/>
</dbReference>